<accession>A0A3G8YH64</accession>
<dbReference type="Proteomes" id="UP000276417">
    <property type="component" value="Plasmid unnamed1"/>
</dbReference>
<comment type="similarity">
    <text evidence="1">Belongs to the cycloisomerase 2 family.</text>
</comment>
<dbReference type="SUPFAM" id="SSF50974">
    <property type="entry name" value="Nitrous oxide reductase, N-terminal domain"/>
    <property type="match status" value="1"/>
</dbReference>
<gene>
    <name evidence="3" type="ORF">EHF33_17185</name>
</gene>
<dbReference type="PANTHER" id="PTHR30344:SF1">
    <property type="entry name" value="6-PHOSPHOGLUCONOLACTONASE"/>
    <property type="match status" value="1"/>
</dbReference>
<protein>
    <submittedName>
        <fullName evidence="3">Lactonase family protein</fullName>
    </submittedName>
</protein>
<evidence type="ECO:0000256" key="1">
    <source>
        <dbReference type="ARBA" id="ARBA00005564"/>
    </source>
</evidence>
<dbReference type="RefSeq" id="WP_124874458.1">
    <property type="nucleotide sequence ID" value="NZ_CP034185.1"/>
</dbReference>
<evidence type="ECO:0000313" key="4">
    <source>
        <dbReference type="Proteomes" id="UP000276417"/>
    </source>
</evidence>
<dbReference type="Pfam" id="PF10282">
    <property type="entry name" value="Lactonase"/>
    <property type="match status" value="1"/>
</dbReference>
<sequence>MTTLRFFAGSYTSPLPHAPKAEGKGIYSLNLDLDRGLLTAPHLAAEVAQPSFLASHPHLPVLYAISELDEGQVSAYGIEPDGSLQLLNQQSTQGASPAHVSVDAAGRYVLCTNYVSGLSVLAFPVSGDGSLEPCAASDTHHGHGPNAQRQEGPHPHSVTPSPDGRHAYVADLGTDEVVGYDLDPDRLLKRIGRANLPPGSGPRHTAFDPAGLFAFVTLELLPGVAILRREPESGELALMDICLVQLPDFSGTNAPAEVMASPDGHFVYVSNRGHDSVAVFRFDPASVRLTLLQYAPTLGHTPRGCVLTPDGSLLLAGNQDSSSITVFRRQHDSGLLQVMGTFDCPTPTSFCFG</sequence>
<geneLocation type="plasmid" evidence="3 4">
    <name>unnamed1</name>
</geneLocation>
<feature type="region of interest" description="Disordered" evidence="2">
    <location>
        <begin position="134"/>
        <end position="166"/>
    </location>
</feature>
<dbReference type="PANTHER" id="PTHR30344">
    <property type="entry name" value="6-PHOSPHOGLUCONOLACTONASE-RELATED"/>
    <property type="match status" value="1"/>
</dbReference>
<dbReference type="EMBL" id="CP034185">
    <property type="protein sequence ID" value="AZI44632.1"/>
    <property type="molecule type" value="Genomic_DNA"/>
</dbReference>
<dbReference type="GO" id="GO:0005829">
    <property type="term" value="C:cytosol"/>
    <property type="evidence" value="ECO:0007669"/>
    <property type="project" value="TreeGrafter"/>
</dbReference>
<evidence type="ECO:0000313" key="3">
    <source>
        <dbReference type="EMBL" id="AZI44632.1"/>
    </source>
</evidence>
<keyword evidence="4" id="KW-1185">Reference proteome</keyword>
<proteinExistence type="inferred from homology"/>
<name>A0A3G8YH64_9DEIO</name>
<dbReference type="Gene3D" id="2.130.10.10">
    <property type="entry name" value="YVTN repeat-like/Quinoprotein amine dehydrogenase"/>
    <property type="match status" value="1"/>
</dbReference>
<dbReference type="InterPro" id="IPR011045">
    <property type="entry name" value="N2O_reductase_N"/>
</dbReference>
<dbReference type="InterPro" id="IPR015943">
    <property type="entry name" value="WD40/YVTN_repeat-like_dom_sf"/>
</dbReference>
<reference evidence="3 4" key="1">
    <citation type="submission" date="2018-11" db="EMBL/GenBank/DDBJ databases">
        <title>Deinococcus shelandsis sp. nov., isolated from South Shetland Islands soil of Antarctica.</title>
        <authorList>
            <person name="Tian J."/>
        </authorList>
    </citation>
    <scope>NUCLEOTIDE SEQUENCE [LARGE SCALE GENOMIC DNA]</scope>
    <source>
        <strain evidence="3 4">S14-83T</strain>
        <plasmid evidence="3 4">unnamed1</plasmid>
    </source>
</reference>
<evidence type="ECO:0000256" key="2">
    <source>
        <dbReference type="SAM" id="MobiDB-lite"/>
    </source>
</evidence>
<organism evidence="3 4">
    <name type="scientific">Deinococcus psychrotolerans</name>
    <dbReference type="NCBI Taxonomy" id="2489213"/>
    <lineage>
        <taxon>Bacteria</taxon>
        <taxon>Thermotogati</taxon>
        <taxon>Deinococcota</taxon>
        <taxon>Deinococci</taxon>
        <taxon>Deinococcales</taxon>
        <taxon>Deinococcaceae</taxon>
        <taxon>Deinococcus</taxon>
    </lineage>
</organism>
<dbReference type="OrthoDB" id="9790815at2"/>
<dbReference type="AlphaFoldDB" id="A0A3G8YH64"/>
<dbReference type="InterPro" id="IPR050282">
    <property type="entry name" value="Cycloisomerase_2"/>
</dbReference>
<dbReference type="KEGG" id="dph:EHF33_17185"/>
<dbReference type="InterPro" id="IPR019405">
    <property type="entry name" value="Lactonase_7-beta_prop"/>
</dbReference>
<keyword evidence="3" id="KW-0614">Plasmid</keyword>
<dbReference type="GO" id="GO:0017057">
    <property type="term" value="F:6-phosphogluconolactonase activity"/>
    <property type="evidence" value="ECO:0007669"/>
    <property type="project" value="TreeGrafter"/>
</dbReference>